<dbReference type="AlphaFoldDB" id="W2S3K4"/>
<evidence type="ECO:0000313" key="2">
    <source>
        <dbReference type="EMBL" id="ETN42519.1"/>
    </source>
</evidence>
<dbReference type="eggNOG" id="ENOG502SIA0">
    <property type="taxonomic scope" value="Eukaryota"/>
</dbReference>
<dbReference type="PROSITE" id="PS50097">
    <property type="entry name" value="BTB"/>
    <property type="match status" value="1"/>
</dbReference>
<proteinExistence type="predicted"/>
<dbReference type="STRING" id="1220924.W2S3K4"/>
<dbReference type="Pfam" id="PF00651">
    <property type="entry name" value="BTB"/>
    <property type="match status" value="1"/>
</dbReference>
<gene>
    <name evidence="2" type="ORF">HMPREF1541_01676</name>
</gene>
<dbReference type="Proteomes" id="UP000030752">
    <property type="component" value="Unassembled WGS sequence"/>
</dbReference>
<dbReference type="CDD" id="cd18186">
    <property type="entry name" value="BTB_POZ_ZBTB_KLHL-like"/>
    <property type="match status" value="1"/>
</dbReference>
<protein>
    <recommendedName>
        <fullName evidence="1">BTB domain-containing protein</fullName>
    </recommendedName>
</protein>
<reference evidence="2 3" key="1">
    <citation type="submission" date="2013-03" db="EMBL/GenBank/DDBJ databases">
        <title>The Genome Sequence of Phialophora europaea CBS 101466.</title>
        <authorList>
            <consortium name="The Broad Institute Genomics Platform"/>
            <person name="Cuomo C."/>
            <person name="de Hoog S."/>
            <person name="Gorbushina A."/>
            <person name="Walker B."/>
            <person name="Young S.K."/>
            <person name="Zeng Q."/>
            <person name="Gargeya S."/>
            <person name="Fitzgerald M."/>
            <person name="Haas B."/>
            <person name="Abouelleil A."/>
            <person name="Allen A.W."/>
            <person name="Alvarado L."/>
            <person name="Arachchi H.M."/>
            <person name="Berlin A.M."/>
            <person name="Chapman S.B."/>
            <person name="Gainer-Dewar J."/>
            <person name="Goldberg J."/>
            <person name="Griggs A."/>
            <person name="Gujja S."/>
            <person name="Hansen M."/>
            <person name="Howarth C."/>
            <person name="Imamovic A."/>
            <person name="Ireland A."/>
            <person name="Larimer J."/>
            <person name="McCowan C."/>
            <person name="Murphy C."/>
            <person name="Pearson M."/>
            <person name="Poon T.W."/>
            <person name="Priest M."/>
            <person name="Roberts A."/>
            <person name="Saif S."/>
            <person name="Shea T."/>
            <person name="Sisk P."/>
            <person name="Sykes S."/>
            <person name="Wortman J."/>
            <person name="Nusbaum C."/>
            <person name="Birren B."/>
        </authorList>
    </citation>
    <scope>NUCLEOTIDE SEQUENCE [LARGE SCALE GENOMIC DNA]</scope>
    <source>
        <strain evidence="2 3">CBS 101466</strain>
    </source>
</reference>
<dbReference type="HOGENOM" id="CLU_068279_4_0_1"/>
<dbReference type="EMBL" id="KB822718">
    <property type="protein sequence ID" value="ETN42519.1"/>
    <property type="molecule type" value="Genomic_DNA"/>
</dbReference>
<dbReference type="RefSeq" id="XP_008714255.1">
    <property type="nucleotide sequence ID" value="XM_008716033.1"/>
</dbReference>
<dbReference type="InterPro" id="IPR000210">
    <property type="entry name" value="BTB/POZ_dom"/>
</dbReference>
<keyword evidence="3" id="KW-1185">Reference proteome</keyword>
<dbReference type="SUPFAM" id="SSF54695">
    <property type="entry name" value="POZ domain"/>
    <property type="match status" value="1"/>
</dbReference>
<dbReference type="Gene3D" id="3.30.710.10">
    <property type="entry name" value="Potassium Channel Kv1.1, Chain A"/>
    <property type="match status" value="1"/>
</dbReference>
<dbReference type="PANTHER" id="PTHR47843">
    <property type="entry name" value="BTB DOMAIN-CONTAINING PROTEIN-RELATED"/>
    <property type="match status" value="1"/>
</dbReference>
<feature type="domain" description="BTB" evidence="1">
    <location>
        <begin position="14"/>
        <end position="83"/>
    </location>
</feature>
<name>W2S3K4_CYPE1</name>
<dbReference type="GeneID" id="19969015"/>
<dbReference type="InParanoid" id="W2S3K4"/>
<dbReference type="VEuPathDB" id="FungiDB:HMPREF1541_01676"/>
<dbReference type="InterPro" id="IPR011333">
    <property type="entry name" value="SKP1/BTB/POZ_sf"/>
</dbReference>
<accession>W2S3K4</accession>
<organism evidence="2 3">
    <name type="scientific">Cyphellophora europaea (strain CBS 101466)</name>
    <name type="common">Phialophora europaea</name>
    <dbReference type="NCBI Taxonomy" id="1220924"/>
    <lineage>
        <taxon>Eukaryota</taxon>
        <taxon>Fungi</taxon>
        <taxon>Dikarya</taxon>
        <taxon>Ascomycota</taxon>
        <taxon>Pezizomycotina</taxon>
        <taxon>Eurotiomycetes</taxon>
        <taxon>Chaetothyriomycetidae</taxon>
        <taxon>Chaetothyriales</taxon>
        <taxon>Cyphellophoraceae</taxon>
        <taxon>Cyphellophora</taxon>
    </lineage>
</organism>
<evidence type="ECO:0000259" key="1">
    <source>
        <dbReference type="PROSITE" id="PS50097"/>
    </source>
</evidence>
<dbReference type="OrthoDB" id="194443at2759"/>
<evidence type="ECO:0000313" key="3">
    <source>
        <dbReference type="Proteomes" id="UP000030752"/>
    </source>
</evidence>
<sequence>MLTRASRLLSGPLLDIYVGLEQRHWALHQNLLIHHSRFFDETFTVNGEHKRIKEGKLYLPDEDPEAFELLVKWLYQGRIEDVSQKPKEAKWDYAFTCQKLYILSTTVGLNELQNLAIDQFRKGCHDSALVPGPEEMIPIYRKTASHSPFRRLVSKIAARQIMDPDHQLDAGTYRDCFEASPDFAVDVINEIRAGTSGILLDDPTVGNSCNFHEHEDGASCHKSVKFKNGVKGPA</sequence>